<keyword evidence="2" id="KW-0813">Transport</keyword>
<dbReference type="PANTHER" id="PTHR11537:SF254">
    <property type="entry name" value="POTASSIUM VOLTAGE-GATED CHANNEL PROTEIN SHAB"/>
    <property type="match status" value="1"/>
</dbReference>
<gene>
    <name evidence="11" type="primary">kcsA</name>
    <name evidence="11" type="ORF">AOLFYP35_00373</name>
</gene>
<evidence type="ECO:0000256" key="6">
    <source>
        <dbReference type="ARBA" id="ARBA00023136"/>
    </source>
</evidence>
<evidence type="ECO:0000256" key="3">
    <source>
        <dbReference type="ARBA" id="ARBA00022692"/>
    </source>
</evidence>
<keyword evidence="3 9" id="KW-0812">Transmembrane</keyword>
<dbReference type="InterPro" id="IPR013099">
    <property type="entry name" value="K_chnl_dom"/>
</dbReference>
<dbReference type="Gene3D" id="1.20.5.110">
    <property type="match status" value="1"/>
</dbReference>
<feature type="coiled-coil region" evidence="8">
    <location>
        <begin position="206"/>
        <end position="240"/>
    </location>
</feature>
<dbReference type="AlphaFoldDB" id="A0A6N2RIE2"/>
<evidence type="ECO:0000256" key="2">
    <source>
        <dbReference type="ARBA" id="ARBA00022448"/>
    </source>
</evidence>
<comment type="subcellular location">
    <subcellularLocation>
        <location evidence="1">Membrane</location>
        <topology evidence="1">Multi-pass membrane protein</topology>
    </subcellularLocation>
</comment>
<dbReference type="SUPFAM" id="SSF81324">
    <property type="entry name" value="Voltage-gated potassium channels"/>
    <property type="match status" value="1"/>
</dbReference>
<keyword evidence="6 9" id="KW-0472">Membrane</keyword>
<protein>
    <submittedName>
        <fullName evidence="11">pH-gated potassium channel KcsA</fullName>
    </submittedName>
</protein>
<dbReference type="Gene3D" id="1.10.287.70">
    <property type="match status" value="1"/>
</dbReference>
<keyword evidence="5" id="KW-0406">Ion transport</keyword>
<organism evidence="11">
    <name type="scientific">Schaalia odontolytica</name>
    <dbReference type="NCBI Taxonomy" id="1660"/>
    <lineage>
        <taxon>Bacteria</taxon>
        <taxon>Bacillati</taxon>
        <taxon>Actinomycetota</taxon>
        <taxon>Actinomycetes</taxon>
        <taxon>Actinomycetales</taxon>
        <taxon>Actinomycetaceae</taxon>
        <taxon>Schaalia</taxon>
    </lineage>
</organism>
<evidence type="ECO:0000256" key="5">
    <source>
        <dbReference type="ARBA" id="ARBA00023065"/>
    </source>
</evidence>
<keyword evidence="8" id="KW-0175">Coiled coil</keyword>
<evidence type="ECO:0000313" key="11">
    <source>
        <dbReference type="EMBL" id="VYS80636.1"/>
    </source>
</evidence>
<dbReference type="GO" id="GO:0005249">
    <property type="term" value="F:voltage-gated potassium channel activity"/>
    <property type="evidence" value="ECO:0007669"/>
    <property type="project" value="InterPro"/>
</dbReference>
<evidence type="ECO:0000256" key="4">
    <source>
        <dbReference type="ARBA" id="ARBA00022989"/>
    </source>
</evidence>
<dbReference type="InterPro" id="IPR027359">
    <property type="entry name" value="Volt_channel_dom_sf"/>
</dbReference>
<feature type="transmembrane region" description="Helical" evidence="9">
    <location>
        <begin position="162"/>
        <end position="185"/>
    </location>
</feature>
<evidence type="ECO:0000256" key="1">
    <source>
        <dbReference type="ARBA" id="ARBA00004141"/>
    </source>
</evidence>
<name>A0A6N2RIE2_9ACTO</name>
<evidence type="ECO:0000256" key="8">
    <source>
        <dbReference type="SAM" id="Coils"/>
    </source>
</evidence>
<evidence type="ECO:0000256" key="9">
    <source>
        <dbReference type="SAM" id="Phobius"/>
    </source>
</evidence>
<dbReference type="GO" id="GO:0008076">
    <property type="term" value="C:voltage-gated potassium channel complex"/>
    <property type="evidence" value="ECO:0007669"/>
    <property type="project" value="InterPro"/>
</dbReference>
<dbReference type="InterPro" id="IPR028325">
    <property type="entry name" value="VG_K_chnl"/>
</dbReference>
<dbReference type="EMBL" id="CACRSM010000002">
    <property type="protein sequence ID" value="VYS80636.1"/>
    <property type="molecule type" value="Genomic_DNA"/>
</dbReference>
<feature type="transmembrane region" description="Helical" evidence="9">
    <location>
        <begin position="98"/>
        <end position="118"/>
    </location>
</feature>
<dbReference type="PANTHER" id="PTHR11537">
    <property type="entry name" value="VOLTAGE-GATED POTASSIUM CHANNEL"/>
    <property type="match status" value="1"/>
</dbReference>
<dbReference type="Gene3D" id="1.20.120.350">
    <property type="entry name" value="Voltage-gated potassium channels. Chain C"/>
    <property type="match status" value="1"/>
</dbReference>
<evidence type="ECO:0000256" key="7">
    <source>
        <dbReference type="ARBA" id="ARBA00023303"/>
    </source>
</evidence>
<dbReference type="GO" id="GO:0001508">
    <property type="term" value="P:action potential"/>
    <property type="evidence" value="ECO:0007669"/>
    <property type="project" value="TreeGrafter"/>
</dbReference>
<proteinExistence type="predicted"/>
<keyword evidence="4 9" id="KW-1133">Transmembrane helix</keyword>
<evidence type="ECO:0000259" key="10">
    <source>
        <dbReference type="Pfam" id="PF07885"/>
    </source>
</evidence>
<keyword evidence="7 11" id="KW-0407">Ion channel</keyword>
<sequence>MVVAVVFLVAYSAQIVTDASGVDYEHYELVLNICWAVFGVDYLVRLITAPEKWRWFKANLVDFFSVPLPFLRPLRLVRLVALLRIFQRSADAKLRNKISLYTGAISALLIWVGALTVLEAERHAEGATVTDLGRALWWSLVTVTTVGYGDIAPVTVTGRVVAAIYMLFGIALIGIVTGIFSSWFLERIKQEEGMKAEEPAVATAAAAQQPEAHAQLEKQIAELTQEVRLLRAEVAAAQAKSHVRPTPR</sequence>
<reference evidence="11" key="1">
    <citation type="submission" date="2019-11" db="EMBL/GenBank/DDBJ databases">
        <authorList>
            <person name="Feng L."/>
        </authorList>
    </citation>
    <scope>NUCLEOTIDE SEQUENCE</scope>
    <source>
        <strain evidence="11">AodontolyticusLFYP35</strain>
    </source>
</reference>
<dbReference type="Pfam" id="PF07885">
    <property type="entry name" value="Ion_trans_2"/>
    <property type="match status" value="1"/>
</dbReference>
<feature type="domain" description="Potassium channel" evidence="10">
    <location>
        <begin position="118"/>
        <end position="184"/>
    </location>
</feature>
<accession>A0A6N2RIE2</accession>